<dbReference type="Pfam" id="PF04307">
    <property type="entry name" value="YdjM"/>
    <property type="match status" value="1"/>
</dbReference>
<dbReference type="GO" id="GO:0016787">
    <property type="term" value="F:hydrolase activity"/>
    <property type="evidence" value="ECO:0007669"/>
    <property type="project" value="UniProtKB-KW"/>
</dbReference>
<dbReference type="STRING" id="399550.Smar_1361"/>
<reference evidence="2 3" key="2">
    <citation type="journal article" date="2009" name="Stand. Genomic Sci.">
        <title>Complete genome sequence of Staphylothermus marinus Stetter and Fiala 1986 type strain F1.</title>
        <authorList>
            <person name="Anderson I.J."/>
            <person name="Sun H."/>
            <person name="Lapidus A."/>
            <person name="Copeland A."/>
            <person name="Glavina Del Rio T."/>
            <person name="Tice H."/>
            <person name="Dalin E."/>
            <person name="Lucas S."/>
            <person name="Barry K."/>
            <person name="Land M."/>
            <person name="Richardson P."/>
            <person name="Huber H."/>
            <person name="Kyrpides N.C."/>
        </authorList>
    </citation>
    <scope>NUCLEOTIDE SEQUENCE [LARGE SCALE GENOMIC DNA]</scope>
    <source>
        <strain evidence="3">ATCC 43588 / DSM 3639 / JCM 9404 / F1</strain>
    </source>
</reference>
<dbReference type="Proteomes" id="UP000000254">
    <property type="component" value="Chromosome"/>
</dbReference>
<evidence type="ECO:0000313" key="3">
    <source>
        <dbReference type="Proteomes" id="UP000000254"/>
    </source>
</evidence>
<dbReference type="KEGG" id="smr:Smar_1361"/>
<feature type="transmembrane region" description="Helical" evidence="1">
    <location>
        <begin position="123"/>
        <end position="146"/>
    </location>
</feature>
<keyword evidence="2" id="KW-0378">Hydrolase</keyword>
<keyword evidence="1" id="KW-0472">Membrane</keyword>
<gene>
    <name evidence="2" type="ordered locus">Smar_1361</name>
</gene>
<dbReference type="EMBL" id="CP000575">
    <property type="protein sequence ID" value="ABN70452.1"/>
    <property type="molecule type" value="Genomic_DNA"/>
</dbReference>
<dbReference type="AlphaFoldDB" id="A3DP92"/>
<evidence type="ECO:0000313" key="2">
    <source>
        <dbReference type="EMBL" id="ABN70452.1"/>
    </source>
</evidence>
<protein>
    <submittedName>
        <fullName evidence="2">Membrane-bound metal-dependent hydrolase</fullName>
    </submittedName>
</protein>
<dbReference type="InterPro" id="IPR007404">
    <property type="entry name" value="YdjM-like"/>
</dbReference>
<dbReference type="OrthoDB" id="199847at2157"/>
<keyword evidence="3" id="KW-1185">Reference proteome</keyword>
<dbReference type="RefSeq" id="WP_011839646.1">
    <property type="nucleotide sequence ID" value="NC_009033.1"/>
</dbReference>
<dbReference type="GeneID" id="4907575"/>
<dbReference type="eggNOG" id="arCOG01744">
    <property type="taxonomic scope" value="Archaea"/>
</dbReference>
<accession>A3DP92</accession>
<dbReference type="HOGENOM" id="CLU_097802_3_2_2"/>
<reference evidence="3" key="1">
    <citation type="journal article" date="2009" name="BMC Genomics">
        <title>The complete genome sequence of Staphylothermus marinus reveals differences in sulfur metabolism among heterotrophic Crenarchaeota.</title>
        <authorList>
            <person name="Anderson I.J."/>
            <person name="Dharmarajan L."/>
            <person name="Rodriguez J."/>
            <person name="Hooper S."/>
            <person name="Porat I."/>
            <person name="Ulrich L.E."/>
            <person name="Elkins J.G."/>
            <person name="Mavromatis K."/>
            <person name="Sun H."/>
            <person name="Land M."/>
            <person name="Lapidus A."/>
            <person name="Lucas S."/>
            <person name="Barry K."/>
            <person name="Huber H."/>
            <person name="Zhulin I.B."/>
            <person name="Whitman W.B."/>
            <person name="Mukhopadhyay B."/>
            <person name="Woese C."/>
            <person name="Bristow J."/>
            <person name="Kyrpides N."/>
        </authorList>
    </citation>
    <scope>NUCLEOTIDE SEQUENCE [LARGE SCALE GENOMIC DNA]</scope>
    <source>
        <strain evidence="3">ATCC 43588 / DSM 3639 / JCM 9404 / F1</strain>
    </source>
</reference>
<evidence type="ECO:0000256" key="1">
    <source>
        <dbReference type="SAM" id="Phobius"/>
    </source>
</evidence>
<sequence>MYRITHVIIGFGFGLLLSQDPRLSLLYGFMGGLGGYIPDIDLRFKHRKTLHNIILSSIISLFIYVVLLYLCIRYYSWMQLGVVNNIVIAFLSGWILHILTDSLTKRGVYILYPLSNYRLRIPIFKSSSLVGNTLFIILSFIMYYFWIRSIGLENALDYLYYYLRMFLISAS</sequence>
<feature type="transmembrane region" description="Helical" evidence="1">
    <location>
        <begin position="82"/>
        <end position="103"/>
    </location>
</feature>
<keyword evidence="1" id="KW-1133">Transmembrane helix</keyword>
<organism evidence="2 3">
    <name type="scientific">Staphylothermus marinus (strain ATCC 43588 / DSM 3639 / JCM 9404 / F1)</name>
    <dbReference type="NCBI Taxonomy" id="399550"/>
    <lineage>
        <taxon>Archaea</taxon>
        <taxon>Thermoproteota</taxon>
        <taxon>Thermoprotei</taxon>
        <taxon>Desulfurococcales</taxon>
        <taxon>Desulfurococcaceae</taxon>
        <taxon>Staphylothermus</taxon>
    </lineage>
</organism>
<keyword evidence="1" id="KW-0812">Transmembrane</keyword>
<name>A3DP92_STAMF</name>
<proteinExistence type="predicted"/>
<feature type="transmembrane region" description="Helical" evidence="1">
    <location>
        <begin position="50"/>
        <end position="70"/>
    </location>
</feature>